<keyword evidence="4" id="KW-1185">Reference proteome</keyword>
<sequence length="269" mass="29051">MIKTILLDAGEDSAFETRFQAALELADRFKAHLVCLEVVPVDILFSGDPLDGNVLPSSPERIRARSLSHRRDVEDRLRREGVSFEWIHEEKLQAEAFADRSALADLVVLSGPDGHHVGDRHMTLASSLAVTGGPLSLCIPFAAKPSKWNGPALVAWDCSIEAAHVLRKALPLLKEAAGVELVTVGDERSSRQASEARLYLERHGISSKFHLCHPADGDVADAILAAASALNAKFIVMGAFGHSRFVEAVLGGVTRAMMTKSPLPLLLGR</sequence>
<evidence type="ECO:0000313" key="4">
    <source>
        <dbReference type="Proteomes" id="UP001259572"/>
    </source>
</evidence>
<feature type="domain" description="UspA" evidence="2">
    <location>
        <begin position="215"/>
        <end position="267"/>
    </location>
</feature>
<evidence type="ECO:0000313" key="3">
    <source>
        <dbReference type="EMBL" id="MDT9599003.1"/>
    </source>
</evidence>
<proteinExistence type="inferred from homology"/>
<dbReference type="Proteomes" id="UP001259572">
    <property type="component" value="Unassembled WGS sequence"/>
</dbReference>
<dbReference type="InterPro" id="IPR006016">
    <property type="entry name" value="UspA"/>
</dbReference>
<dbReference type="PANTHER" id="PTHR46268">
    <property type="entry name" value="STRESS RESPONSE PROTEIN NHAX"/>
    <property type="match status" value="1"/>
</dbReference>
<name>A0ABU3Q6F7_9SPHN</name>
<dbReference type="EMBL" id="JAVUPU010000004">
    <property type="protein sequence ID" value="MDT9599003.1"/>
    <property type="molecule type" value="Genomic_DNA"/>
</dbReference>
<dbReference type="SUPFAM" id="SSF52402">
    <property type="entry name" value="Adenine nucleotide alpha hydrolases-like"/>
    <property type="match status" value="2"/>
</dbReference>
<reference evidence="3 4" key="1">
    <citation type="submission" date="2023-05" db="EMBL/GenBank/DDBJ databases">
        <authorList>
            <person name="Guo Y."/>
        </authorList>
    </citation>
    <scope>NUCLEOTIDE SEQUENCE [LARGE SCALE GENOMIC DNA]</scope>
    <source>
        <strain evidence="3 4">GR2756</strain>
    </source>
</reference>
<evidence type="ECO:0000256" key="1">
    <source>
        <dbReference type="ARBA" id="ARBA00008791"/>
    </source>
</evidence>
<protein>
    <submittedName>
        <fullName evidence="3">Universal stress protein</fullName>
    </submittedName>
</protein>
<accession>A0ABU3Q6F7</accession>
<dbReference type="CDD" id="cd00293">
    <property type="entry name" value="USP-like"/>
    <property type="match status" value="1"/>
</dbReference>
<gene>
    <name evidence="3" type="ORF">RQX22_08575</name>
</gene>
<dbReference type="PANTHER" id="PTHR46268:SF15">
    <property type="entry name" value="UNIVERSAL STRESS PROTEIN HP_0031"/>
    <property type="match status" value="1"/>
</dbReference>
<dbReference type="Gene3D" id="3.40.50.12370">
    <property type="match status" value="1"/>
</dbReference>
<evidence type="ECO:0000259" key="2">
    <source>
        <dbReference type="Pfam" id="PF00582"/>
    </source>
</evidence>
<comment type="caution">
    <text evidence="3">The sequence shown here is derived from an EMBL/GenBank/DDBJ whole genome shotgun (WGS) entry which is preliminary data.</text>
</comment>
<dbReference type="Pfam" id="PF00582">
    <property type="entry name" value="Usp"/>
    <property type="match status" value="1"/>
</dbReference>
<dbReference type="RefSeq" id="WP_315725570.1">
    <property type="nucleotide sequence ID" value="NZ_JAVUPU010000004.1"/>
</dbReference>
<organism evidence="3 4">
    <name type="scientific">Sphingosinicella rhizophila</name>
    <dbReference type="NCBI Taxonomy" id="3050082"/>
    <lineage>
        <taxon>Bacteria</taxon>
        <taxon>Pseudomonadati</taxon>
        <taxon>Pseudomonadota</taxon>
        <taxon>Alphaproteobacteria</taxon>
        <taxon>Sphingomonadales</taxon>
        <taxon>Sphingosinicellaceae</taxon>
        <taxon>Sphingosinicella</taxon>
    </lineage>
</organism>
<comment type="similarity">
    <text evidence="1">Belongs to the universal stress protein A family.</text>
</comment>